<comment type="caution">
    <text evidence="2">The sequence shown here is derived from an EMBL/GenBank/DDBJ whole genome shotgun (WGS) entry which is preliminary data.</text>
</comment>
<sequence>MCRFQPLIMSEPTEGNEEPTEDNKDIVAAESTESIEKPALDVVIEGRADMPYALTPFDRSVDMKIWNRRWKVYWLWLEADLTQEEIGKIVGVERWTIVQDLKAMRKFLRFVPERIENTIQEIYMRMVMTRNEIQGDARRAEKPSDKAKLWNVVATIDNKILERFTQRTLSKTGQADDTRLEAPNLGQYALEYIGETYGPDAVEHCLEWMEKRVRFQSTLTKNM</sequence>
<dbReference type="AlphaFoldDB" id="A0A0F9EVN3"/>
<reference evidence="2" key="1">
    <citation type="journal article" date="2015" name="Nature">
        <title>Complex archaea that bridge the gap between prokaryotes and eukaryotes.</title>
        <authorList>
            <person name="Spang A."/>
            <person name="Saw J.H."/>
            <person name="Jorgensen S.L."/>
            <person name="Zaremba-Niedzwiedzka K."/>
            <person name="Martijn J."/>
            <person name="Lind A.E."/>
            <person name="van Eijk R."/>
            <person name="Schleper C."/>
            <person name="Guy L."/>
            <person name="Ettema T.J."/>
        </authorList>
    </citation>
    <scope>NUCLEOTIDE SEQUENCE</scope>
</reference>
<feature type="region of interest" description="Disordered" evidence="1">
    <location>
        <begin position="1"/>
        <end position="22"/>
    </location>
</feature>
<evidence type="ECO:0000313" key="2">
    <source>
        <dbReference type="EMBL" id="KKL49025.1"/>
    </source>
</evidence>
<evidence type="ECO:0000256" key="1">
    <source>
        <dbReference type="SAM" id="MobiDB-lite"/>
    </source>
</evidence>
<name>A0A0F9EVN3_9ZZZZ</name>
<gene>
    <name evidence="2" type="ORF">LCGC14_2319640</name>
</gene>
<dbReference type="EMBL" id="LAZR01033111">
    <property type="protein sequence ID" value="KKL49025.1"/>
    <property type="molecule type" value="Genomic_DNA"/>
</dbReference>
<proteinExistence type="predicted"/>
<protein>
    <submittedName>
        <fullName evidence="2">Uncharacterized protein</fullName>
    </submittedName>
</protein>
<organism evidence="2">
    <name type="scientific">marine sediment metagenome</name>
    <dbReference type="NCBI Taxonomy" id="412755"/>
    <lineage>
        <taxon>unclassified sequences</taxon>
        <taxon>metagenomes</taxon>
        <taxon>ecological metagenomes</taxon>
    </lineage>
</organism>
<accession>A0A0F9EVN3</accession>